<gene>
    <name evidence="6" type="ORF">JN10_0829</name>
</gene>
<dbReference type="PANTHER" id="PTHR30055:SF234">
    <property type="entry name" value="HTH-TYPE TRANSCRIPTIONAL REGULATOR BETI"/>
    <property type="match status" value="1"/>
</dbReference>
<dbReference type="InterPro" id="IPR009057">
    <property type="entry name" value="Homeodomain-like_sf"/>
</dbReference>
<dbReference type="InterPro" id="IPR050109">
    <property type="entry name" value="HTH-type_TetR-like_transc_reg"/>
</dbReference>
<dbReference type="RefSeq" id="WP_067601867.1">
    <property type="nucleotide sequence ID" value="NZ_CP015963.1"/>
</dbReference>
<name>A0A562UU79_9SPHN</name>
<keyword evidence="2 4" id="KW-0238">DNA-binding</keyword>
<comment type="caution">
    <text evidence="6">The sequence shown here is derived from an EMBL/GenBank/DDBJ whole genome shotgun (WGS) entry which is preliminary data.</text>
</comment>
<dbReference type="AlphaFoldDB" id="A0A562UU79"/>
<feature type="DNA-binding region" description="H-T-H motif" evidence="4">
    <location>
        <begin position="32"/>
        <end position="51"/>
    </location>
</feature>
<keyword evidence="7" id="KW-1185">Reference proteome</keyword>
<sequence length="206" mass="22668">MSDAVIEPTSTRDRMIAEARELFADRGFYGVSIAQIAAELGLTKQALLHHFGTKAKLYGLVLEQIANELAELRPGSDLSDDPAEQLVEYFVAMISDTPEKVSRSRLLMREILDNRARAEMAGSWYLKSFLEELTAMLRAVPRWTKASDEKVLAAIIQLLGAVNYHAVSGPTFRGIFGAQSIDRVDAAFENQLRITVGAVLKTGPAD</sequence>
<dbReference type="OrthoDB" id="2356263at2"/>
<dbReference type="PANTHER" id="PTHR30055">
    <property type="entry name" value="HTH-TYPE TRANSCRIPTIONAL REGULATOR RUTR"/>
    <property type="match status" value="1"/>
</dbReference>
<evidence type="ECO:0000256" key="4">
    <source>
        <dbReference type="PROSITE-ProRule" id="PRU00335"/>
    </source>
</evidence>
<dbReference type="Pfam" id="PF00440">
    <property type="entry name" value="TetR_N"/>
    <property type="match status" value="1"/>
</dbReference>
<evidence type="ECO:0000313" key="7">
    <source>
        <dbReference type="Proteomes" id="UP000320547"/>
    </source>
</evidence>
<evidence type="ECO:0000313" key="6">
    <source>
        <dbReference type="EMBL" id="TWJ09202.1"/>
    </source>
</evidence>
<dbReference type="SUPFAM" id="SSF46689">
    <property type="entry name" value="Homeodomain-like"/>
    <property type="match status" value="1"/>
</dbReference>
<dbReference type="PROSITE" id="PS50977">
    <property type="entry name" value="HTH_TETR_2"/>
    <property type="match status" value="1"/>
</dbReference>
<keyword evidence="1" id="KW-0805">Transcription regulation</keyword>
<dbReference type="STRING" id="476157.GCA_001663155_02522"/>
<keyword evidence="3" id="KW-0804">Transcription</keyword>
<evidence type="ECO:0000256" key="3">
    <source>
        <dbReference type="ARBA" id="ARBA00023163"/>
    </source>
</evidence>
<dbReference type="InterPro" id="IPR001647">
    <property type="entry name" value="HTH_TetR"/>
</dbReference>
<reference evidence="6 7" key="1">
    <citation type="submission" date="2019-07" db="EMBL/GenBank/DDBJ databases">
        <title>Genomic Encyclopedia of Archaeal and Bacterial Type Strains, Phase II (KMG-II): from individual species to whole genera.</title>
        <authorList>
            <person name="Goeker M."/>
        </authorList>
    </citation>
    <scope>NUCLEOTIDE SEQUENCE [LARGE SCALE GENOMIC DNA]</scope>
    <source>
        <strain evidence="6 7">ATCC BAA-2084</strain>
    </source>
</reference>
<dbReference type="PRINTS" id="PR00455">
    <property type="entry name" value="HTHTETR"/>
</dbReference>
<evidence type="ECO:0000256" key="2">
    <source>
        <dbReference type="ARBA" id="ARBA00023125"/>
    </source>
</evidence>
<evidence type="ECO:0000259" key="5">
    <source>
        <dbReference type="PROSITE" id="PS50977"/>
    </source>
</evidence>
<organism evidence="6 7">
    <name type="scientific">Altererythrobacter ishigakiensis</name>
    <dbReference type="NCBI Taxonomy" id="476157"/>
    <lineage>
        <taxon>Bacteria</taxon>
        <taxon>Pseudomonadati</taxon>
        <taxon>Pseudomonadota</taxon>
        <taxon>Alphaproteobacteria</taxon>
        <taxon>Sphingomonadales</taxon>
        <taxon>Erythrobacteraceae</taxon>
        <taxon>Altererythrobacter</taxon>
    </lineage>
</organism>
<dbReference type="EMBL" id="VLLK01000001">
    <property type="protein sequence ID" value="TWJ09202.1"/>
    <property type="molecule type" value="Genomic_DNA"/>
</dbReference>
<accession>A0A562UU79</accession>
<evidence type="ECO:0000256" key="1">
    <source>
        <dbReference type="ARBA" id="ARBA00023015"/>
    </source>
</evidence>
<dbReference type="Proteomes" id="UP000320547">
    <property type="component" value="Unassembled WGS sequence"/>
</dbReference>
<dbReference type="Gene3D" id="1.10.10.60">
    <property type="entry name" value="Homeodomain-like"/>
    <property type="match status" value="1"/>
</dbReference>
<feature type="domain" description="HTH tetR-type" evidence="5">
    <location>
        <begin position="9"/>
        <end position="69"/>
    </location>
</feature>
<protein>
    <submittedName>
        <fullName evidence="6">TetR family transcriptional regulator</fullName>
    </submittedName>
</protein>
<dbReference type="GO" id="GO:0003700">
    <property type="term" value="F:DNA-binding transcription factor activity"/>
    <property type="evidence" value="ECO:0007669"/>
    <property type="project" value="TreeGrafter"/>
</dbReference>
<dbReference type="GO" id="GO:0000976">
    <property type="term" value="F:transcription cis-regulatory region binding"/>
    <property type="evidence" value="ECO:0007669"/>
    <property type="project" value="TreeGrafter"/>
</dbReference>
<proteinExistence type="predicted"/>
<dbReference type="Gene3D" id="1.10.357.10">
    <property type="entry name" value="Tetracycline Repressor, domain 2"/>
    <property type="match status" value="1"/>
</dbReference>